<evidence type="ECO:0000256" key="4">
    <source>
        <dbReference type="ARBA" id="ARBA00022679"/>
    </source>
</evidence>
<evidence type="ECO:0000313" key="13">
    <source>
        <dbReference type="EMBL" id="CDS02653.1"/>
    </source>
</evidence>
<keyword evidence="10 12" id="KW-0275">Fatty acid biosynthesis</keyword>
<reference evidence="13" key="1">
    <citation type="journal article" date="2014" name="Genome Announc.">
        <title>De novo whole-genome sequence and genome annotation of Lichtheimia ramosa.</title>
        <authorList>
            <person name="Linde J."/>
            <person name="Schwartze V."/>
            <person name="Binder U."/>
            <person name="Lass-Florl C."/>
            <person name="Voigt K."/>
            <person name="Horn F."/>
        </authorList>
    </citation>
    <scope>NUCLEOTIDE SEQUENCE</scope>
    <source>
        <strain evidence="13">JMRC FSU:6197</strain>
    </source>
</reference>
<feature type="transmembrane region" description="Helical" evidence="12">
    <location>
        <begin position="53"/>
        <end position="71"/>
    </location>
</feature>
<keyword evidence="4 12" id="KW-0808">Transferase</keyword>
<dbReference type="EMBL" id="LK023313">
    <property type="protein sequence ID" value="CDS02653.1"/>
    <property type="molecule type" value="Genomic_DNA"/>
</dbReference>
<evidence type="ECO:0000256" key="6">
    <source>
        <dbReference type="ARBA" id="ARBA00022832"/>
    </source>
</evidence>
<evidence type="ECO:0000256" key="10">
    <source>
        <dbReference type="ARBA" id="ARBA00023160"/>
    </source>
</evidence>
<keyword evidence="8 12" id="KW-0443">Lipid metabolism</keyword>
<protein>
    <recommendedName>
        <fullName evidence="12">Elongation of fatty acids protein</fullName>
        <ecNumber evidence="12">2.3.1.-</ecNumber>
    </recommendedName>
</protein>
<keyword evidence="3 12" id="KW-0444">Lipid biosynthesis</keyword>
<dbReference type="GO" id="GO:0005789">
    <property type="term" value="C:endoplasmic reticulum membrane"/>
    <property type="evidence" value="ECO:0007669"/>
    <property type="project" value="TreeGrafter"/>
</dbReference>
<dbReference type="EC" id="2.3.1.-" evidence="12"/>
<dbReference type="GO" id="GO:0019367">
    <property type="term" value="P:fatty acid elongation, saturated fatty acid"/>
    <property type="evidence" value="ECO:0007669"/>
    <property type="project" value="TreeGrafter"/>
</dbReference>
<dbReference type="GO" id="GO:0030148">
    <property type="term" value="P:sphingolipid biosynthetic process"/>
    <property type="evidence" value="ECO:0007669"/>
    <property type="project" value="TreeGrafter"/>
</dbReference>
<evidence type="ECO:0000256" key="5">
    <source>
        <dbReference type="ARBA" id="ARBA00022692"/>
    </source>
</evidence>
<dbReference type="AlphaFoldDB" id="A0A077W9A5"/>
<evidence type="ECO:0000256" key="8">
    <source>
        <dbReference type="ARBA" id="ARBA00023098"/>
    </source>
</evidence>
<dbReference type="GO" id="GO:0009922">
    <property type="term" value="F:fatty acid elongase activity"/>
    <property type="evidence" value="ECO:0007669"/>
    <property type="project" value="UniProtKB-EC"/>
</dbReference>
<dbReference type="Pfam" id="PF01151">
    <property type="entry name" value="ELO"/>
    <property type="match status" value="1"/>
</dbReference>
<evidence type="ECO:0000256" key="7">
    <source>
        <dbReference type="ARBA" id="ARBA00022989"/>
    </source>
</evidence>
<dbReference type="GO" id="GO:0042761">
    <property type="term" value="P:very long-chain fatty acid biosynthetic process"/>
    <property type="evidence" value="ECO:0007669"/>
    <property type="project" value="TreeGrafter"/>
</dbReference>
<dbReference type="InterPro" id="IPR030457">
    <property type="entry name" value="ELO_CS"/>
</dbReference>
<dbReference type="OrthoDB" id="434092at2759"/>
<keyword evidence="6 12" id="KW-0276">Fatty acid metabolism</keyword>
<evidence type="ECO:0000256" key="2">
    <source>
        <dbReference type="ARBA" id="ARBA00007263"/>
    </source>
</evidence>
<feature type="transmembrane region" description="Helical" evidence="12">
    <location>
        <begin position="181"/>
        <end position="200"/>
    </location>
</feature>
<evidence type="ECO:0000256" key="3">
    <source>
        <dbReference type="ARBA" id="ARBA00022516"/>
    </source>
</evidence>
<dbReference type="PANTHER" id="PTHR11157:SF134">
    <property type="entry name" value="ELONGATION OF FATTY ACIDS PROTEIN 1-RELATED"/>
    <property type="match status" value="1"/>
</dbReference>
<comment type="subcellular location">
    <subcellularLocation>
        <location evidence="1">Membrane</location>
        <topology evidence="1">Multi-pass membrane protein</topology>
    </subcellularLocation>
</comment>
<organism evidence="13">
    <name type="scientific">Lichtheimia ramosa</name>
    <dbReference type="NCBI Taxonomy" id="688394"/>
    <lineage>
        <taxon>Eukaryota</taxon>
        <taxon>Fungi</taxon>
        <taxon>Fungi incertae sedis</taxon>
        <taxon>Mucoromycota</taxon>
        <taxon>Mucoromycotina</taxon>
        <taxon>Mucoromycetes</taxon>
        <taxon>Mucorales</taxon>
        <taxon>Lichtheimiaceae</taxon>
        <taxon>Lichtheimia</taxon>
    </lineage>
</organism>
<dbReference type="InterPro" id="IPR002076">
    <property type="entry name" value="ELO_fam"/>
</dbReference>
<evidence type="ECO:0000256" key="1">
    <source>
        <dbReference type="ARBA" id="ARBA00004141"/>
    </source>
</evidence>
<evidence type="ECO:0000256" key="9">
    <source>
        <dbReference type="ARBA" id="ARBA00023136"/>
    </source>
</evidence>
<accession>A0A077W9A5</accession>
<proteinExistence type="inferred from homology"/>
<dbReference type="GO" id="GO:0034626">
    <property type="term" value="P:fatty acid elongation, polyunsaturated fatty acid"/>
    <property type="evidence" value="ECO:0007669"/>
    <property type="project" value="TreeGrafter"/>
</dbReference>
<feature type="transmembrane region" description="Helical" evidence="12">
    <location>
        <begin position="83"/>
        <end position="110"/>
    </location>
</feature>
<dbReference type="PROSITE" id="PS01188">
    <property type="entry name" value="ELO"/>
    <property type="match status" value="1"/>
</dbReference>
<dbReference type="PANTHER" id="PTHR11157">
    <property type="entry name" value="FATTY ACID ACYL TRANSFERASE-RELATED"/>
    <property type="match status" value="1"/>
</dbReference>
<evidence type="ECO:0000256" key="11">
    <source>
        <dbReference type="ARBA" id="ARBA00047375"/>
    </source>
</evidence>
<comment type="similarity">
    <text evidence="2 12">Belongs to the ELO family.</text>
</comment>
<comment type="catalytic activity">
    <reaction evidence="12">
        <text>an acyl-CoA + malonyl-CoA + H(+) = a 3-oxoacyl-CoA + CO2 + CoA</text>
        <dbReference type="Rhea" id="RHEA:50252"/>
        <dbReference type="ChEBI" id="CHEBI:15378"/>
        <dbReference type="ChEBI" id="CHEBI:16526"/>
        <dbReference type="ChEBI" id="CHEBI:57287"/>
        <dbReference type="ChEBI" id="CHEBI:57384"/>
        <dbReference type="ChEBI" id="CHEBI:58342"/>
        <dbReference type="ChEBI" id="CHEBI:90726"/>
    </reaction>
    <physiologicalReaction direction="left-to-right" evidence="12">
        <dbReference type="Rhea" id="RHEA:50253"/>
    </physiologicalReaction>
</comment>
<name>A0A077W9A5_9FUNG</name>
<keyword evidence="5 12" id="KW-0812">Transmembrane</keyword>
<keyword evidence="7 12" id="KW-1133">Transmembrane helix</keyword>
<comment type="catalytic activity">
    <reaction evidence="11">
        <text>a very-long-chain acyl-CoA + malonyl-CoA + H(+) = a very-long-chain 3-oxoacyl-CoA + CO2 + CoA</text>
        <dbReference type="Rhea" id="RHEA:32727"/>
        <dbReference type="ChEBI" id="CHEBI:15378"/>
        <dbReference type="ChEBI" id="CHEBI:16526"/>
        <dbReference type="ChEBI" id="CHEBI:57287"/>
        <dbReference type="ChEBI" id="CHEBI:57384"/>
        <dbReference type="ChEBI" id="CHEBI:90725"/>
        <dbReference type="ChEBI" id="CHEBI:90736"/>
        <dbReference type="EC" id="2.3.1.199"/>
    </reaction>
</comment>
<evidence type="ECO:0000256" key="12">
    <source>
        <dbReference type="RuleBase" id="RU361115"/>
    </source>
</evidence>
<dbReference type="GO" id="GO:0034625">
    <property type="term" value="P:fatty acid elongation, monounsaturated fatty acid"/>
    <property type="evidence" value="ECO:0007669"/>
    <property type="project" value="TreeGrafter"/>
</dbReference>
<keyword evidence="9 12" id="KW-0472">Membrane</keyword>
<feature type="transmembrane region" description="Helical" evidence="12">
    <location>
        <begin position="220"/>
        <end position="238"/>
    </location>
</feature>
<feature type="transmembrane region" description="Helical" evidence="12">
    <location>
        <begin position="258"/>
        <end position="277"/>
    </location>
</feature>
<gene>
    <name evidence="13" type="ORF">LRAMOSA00058</name>
</gene>
<sequence>MDFVRNLDFSQQTPFGFHLYPIFEKAYQAVTGQAAADFAFVPGVTPLSTVKEVFTACITYFIVIFGGRYLMTNMQAYRFQYLFQFHNFLLTLASGALLALMVEQLFPIVYNHGLLYAVCAKDAWTQPLELLYYLNYLVKYWELFDTVFLVVKKKKLEFLHYYHHSLTMVLCYTQLGGRTSVSWVPITLNLTVHVFMYYYYFRTAAGAKIWWKRYLTTMQITQFIIDLFAVYFCTYTYFAYTYWPHLPNVGSCAGTETSALFGCALLSSYLFLFINFYRITYKNKKAAAAAAARNVNGTEKPKSKKI</sequence>